<keyword evidence="1" id="KW-0732">Signal</keyword>
<reference evidence="2 3" key="1">
    <citation type="submission" date="2019-12" db="EMBL/GenBank/DDBJ databases">
        <title>Genomic-based taxomic classification of the family Erythrobacteraceae.</title>
        <authorList>
            <person name="Xu L."/>
        </authorList>
    </citation>
    <scope>NUCLEOTIDE SEQUENCE [LARGE SCALE GENOMIC DNA]</scope>
    <source>
        <strain evidence="2 3">DSM 16225</strain>
    </source>
</reference>
<dbReference type="AlphaFoldDB" id="A0A844Y2Q1"/>
<evidence type="ECO:0000256" key="1">
    <source>
        <dbReference type="SAM" id="SignalP"/>
    </source>
</evidence>
<sequence>MTLRLALLAASALALTACSTAPGPRDRYARLLTPTASPSKVIATELAFARAAREKGQWTAFAEYAADGALLFGQNGAIEAKPWLKQQQDPPQAVAWEPHRVWSSCDGSIAVTQGAFRDPDGKVGTFNTVWQRQRDGEYLYVFDFGIPQDAAPQAPDMIGSEVAACRRPVDVGEPDSAIPLRASRDGSLAWGFHTGVAGERRYVVWLAKETGWEQVVNVTLGAGTAE</sequence>
<name>A0A844Y2Q1_9SPHN</name>
<evidence type="ECO:0008006" key="4">
    <source>
        <dbReference type="Google" id="ProtNLM"/>
    </source>
</evidence>
<evidence type="ECO:0000313" key="3">
    <source>
        <dbReference type="Proteomes" id="UP000444185"/>
    </source>
</evidence>
<dbReference type="OrthoDB" id="7201546at2"/>
<protein>
    <recommendedName>
        <fullName evidence="4">Lipoprotein</fullName>
    </recommendedName>
</protein>
<dbReference type="Gene3D" id="3.10.450.50">
    <property type="match status" value="1"/>
</dbReference>
<comment type="caution">
    <text evidence="2">The sequence shown here is derived from an EMBL/GenBank/DDBJ whole genome shotgun (WGS) entry which is preliminary data.</text>
</comment>
<gene>
    <name evidence="2" type="ORF">GRI42_10325</name>
</gene>
<keyword evidence="3" id="KW-1185">Reference proteome</keyword>
<accession>A0A844Y2Q1</accession>
<proteinExistence type="predicted"/>
<evidence type="ECO:0000313" key="2">
    <source>
        <dbReference type="EMBL" id="MXO51697.1"/>
    </source>
</evidence>
<organism evidence="2 3">
    <name type="scientific">Qipengyuania gaetbuli</name>
    <dbReference type="NCBI Taxonomy" id="266952"/>
    <lineage>
        <taxon>Bacteria</taxon>
        <taxon>Pseudomonadati</taxon>
        <taxon>Pseudomonadota</taxon>
        <taxon>Alphaproteobacteria</taxon>
        <taxon>Sphingomonadales</taxon>
        <taxon>Erythrobacteraceae</taxon>
        <taxon>Qipengyuania</taxon>
    </lineage>
</organism>
<feature type="signal peptide" evidence="1">
    <location>
        <begin position="1"/>
        <end position="21"/>
    </location>
</feature>
<dbReference type="PROSITE" id="PS51257">
    <property type="entry name" value="PROKAR_LIPOPROTEIN"/>
    <property type="match status" value="1"/>
</dbReference>
<dbReference type="EMBL" id="WTYF01000004">
    <property type="protein sequence ID" value="MXO51697.1"/>
    <property type="molecule type" value="Genomic_DNA"/>
</dbReference>
<dbReference type="RefSeq" id="WP_160608409.1">
    <property type="nucleotide sequence ID" value="NZ_WTYF01000004.1"/>
</dbReference>
<feature type="chain" id="PRO_5032358443" description="Lipoprotein" evidence="1">
    <location>
        <begin position="22"/>
        <end position="226"/>
    </location>
</feature>
<dbReference type="Proteomes" id="UP000444185">
    <property type="component" value="Unassembled WGS sequence"/>
</dbReference>